<dbReference type="Proteomes" id="UP000030982">
    <property type="component" value="Unassembled WGS sequence"/>
</dbReference>
<keyword evidence="2" id="KW-1185">Reference proteome</keyword>
<gene>
    <name evidence="1" type="ORF">LK10_19195</name>
</gene>
<dbReference type="AlphaFoldDB" id="A0A0B2AG11"/>
<evidence type="ECO:0000313" key="2">
    <source>
        <dbReference type="Proteomes" id="UP000030982"/>
    </source>
</evidence>
<comment type="caution">
    <text evidence="1">The sequence shown here is derived from an EMBL/GenBank/DDBJ whole genome shotgun (WGS) entry which is preliminary data.</text>
</comment>
<dbReference type="EMBL" id="JTDL01000149">
    <property type="protein sequence ID" value="KHL00656.1"/>
    <property type="molecule type" value="Genomic_DNA"/>
</dbReference>
<organism evidence="1 2">
    <name type="scientific">Sinomonas humi</name>
    <dbReference type="NCBI Taxonomy" id="1338436"/>
    <lineage>
        <taxon>Bacteria</taxon>
        <taxon>Bacillati</taxon>
        <taxon>Actinomycetota</taxon>
        <taxon>Actinomycetes</taxon>
        <taxon>Micrococcales</taxon>
        <taxon>Micrococcaceae</taxon>
        <taxon>Sinomonas</taxon>
    </lineage>
</organism>
<reference evidence="1 2" key="1">
    <citation type="submission" date="2014-09" db="EMBL/GenBank/DDBJ databases">
        <title>Genome sequence of Sinomonas sp. MUSC 117.</title>
        <authorList>
            <person name="Lee L.-H."/>
        </authorList>
    </citation>
    <scope>NUCLEOTIDE SEQUENCE [LARGE SCALE GENOMIC DNA]</scope>
    <source>
        <strain evidence="1 2">MUSC 117</strain>
    </source>
</reference>
<evidence type="ECO:0000313" key="1">
    <source>
        <dbReference type="EMBL" id="KHL00656.1"/>
    </source>
</evidence>
<name>A0A0B2AG11_9MICC</name>
<sequence>MRWGRLFDDLEAQVTAAQVVAFESGVNELVRAEQGAIPLANRLRAQSGHVEFVLRGGIRFRGRIVELADEWCVVEEVHRSVLIPMRGVAAVRGVGRESVGEASLVRRSLSIRSALRALARDRSCVACHLDTFSGEPLAERGLIDLVGRDYFELVTLGENGSRRGRRSSTLVPLDSLVAVVSQL</sequence>
<protein>
    <submittedName>
        <fullName evidence="1">Uncharacterized protein</fullName>
    </submittedName>
</protein>
<dbReference type="STRING" id="1338436.LK10_19195"/>
<accession>A0A0B2AG11</accession>
<proteinExistence type="predicted"/>